<evidence type="ECO:0000313" key="2">
    <source>
        <dbReference type="Proteomes" id="UP000264883"/>
    </source>
</evidence>
<dbReference type="AlphaFoldDB" id="A0A343JB57"/>
<evidence type="ECO:0000313" key="1">
    <source>
        <dbReference type="EMBL" id="ASW42765.1"/>
    </source>
</evidence>
<sequence length="327" mass="38041">MIKIREGVHQNNIYNYKGCIENMNKLEALIDDTMGLFSLADDFSNLFNEITSDVKGKVLGTRLQARNFLIRTEREQIKLARKDSDDAIEQFQLERDKARQYQYRCQIECEAGEYINALNWLYKSVGLNFNNQEDFYELTEKIKKLDKASAIFTTMHYLRILSEASFNGEISLADNLYSAWVKSKLESLEIIKCHSFENPYEVIFAKLAGYLLSKGNVKSALEKYKIAVSICKNNAKFLTARSIGLVIQAELTALLCKFADKYNKEYKEKEAYKNLIKDYNDFMNSSLPETIINTFSPWKETLDKLQDVADNNKKYEMLWKISRAIFY</sequence>
<dbReference type="KEGG" id="cia:BEN51_04530"/>
<protein>
    <submittedName>
        <fullName evidence="1">Uncharacterized protein</fullName>
    </submittedName>
</protein>
<proteinExistence type="predicted"/>
<dbReference type="Proteomes" id="UP000264883">
    <property type="component" value="Chromosome"/>
</dbReference>
<accession>A0A343JB57</accession>
<gene>
    <name evidence="1" type="ORF">BEN51_04530</name>
</gene>
<organism evidence="1 2">
    <name type="scientific">Clostridium isatidis</name>
    <dbReference type="NCBI Taxonomy" id="182773"/>
    <lineage>
        <taxon>Bacteria</taxon>
        <taxon>Bacillati</taxon>
        <taxon>Bacillota</taxon>
        <taxon>Clostridia</taxon>
        <taxon>Eubacteriales</taxon>
        <taxon>Clostridiaceae</taxon>
        <taxon>Clostridium</taxon>
    </lineage>
</organism>
<dbReference type="EMBL" id="CP016786">
    <property type="protein sequence ID" value="ASW42765.1"/>
    <property type="molecule type" value="Genomic_DNA"/>
</dbReference>
<name>A0A343JB57_9CLOT</name>
<keyword evidence="2" id="KW-1185">Reference proteome</keyword>
<reference evidence="1 2" key="1">
    <citation type="submission" date="2016-08" db="EMBL/GenBank/DDBJ databases">
        <title>Complete Genome Sequence Of The Indigo Reducing Clostridium isatidis DSM15098.</title>
        <authorList>
            <person name="Little G.T."/>
            <person name="Minton N.P."/>
        </authorList>
    </citation>
    <scope>NUCLEOTIDE SEQUENCE [LARGE SCALE GENOMIC DNA]</scope>
    <source>
        <strain evidence="1 2">DSM 15098</strain>
    </source>
</reference>